<keyword evidence="7" id="KW-1185">Reference proteome</keyword>
<dbReference type="GO" id="GO:0006412">
    <property type="term" value="P:translation"/>
    <property type="evidence" value="ECO:0007669"/>
    <property type="project" value="InterPro"/>
</dbReference>
<organism evidence="6">
    <name type="scientific">Pseudozyma antarctica</name>
    <name type="common">Yeast</name>
    <name type="synonym">Candida antarctica</name>
    <dbReference type="NCBI Taxonomy" id="84753"/>
    <lineage>
        <taxon>Eukaryota</taxon>
        <taxon>Fungi</taxon>
        <taxon>Dikarya</taxon>
        <taxon>Basidiomycota</taxon>
        <taxon>Ustilaginomycotina</taxon>
        <taxon>Ustilaginomycetes</taxon>
        <taxon>Ustilaginales</taxon>
        <taxon>Ustilaginaceae</taxon>
        <taxon>Moesziomyces</taxon>
    </lineage>
</organism>
<dbReference type="AlphaFoldDB" id="A0A081CLY9"/>
<keyword evidence="2 6" id="KW-0689">Ribosomal protein</keyword>
<evidence type="ECO:0000256" key="1">
    <source>
        <dbReference type="ARBA" id="ARBA00007926"/>
    </source>
</evidence>
<dbReference type="PANTHER" id="PTHR10544">
    <property type="entry name" value="60S RIBOSOMAL PROTEIN L28"/>
    <property type="match status" value="1"/>
</dbReference>
<comment type="similarity">
    <text evidence="1">Belongs to the eukaryotic ribosomal protein eL28 family.</text>
</comment>
<feature type="transmembrane region" description="Helical" evidence="4">
    <location>
        <begin position="145"/>
        <end position="167"/>
    </location>
</feature>
<dbReference type="GO" id="GO:1990904">
    <property type="term" value="C:ribonucleoprotein complex"/>
    <property type="evidence" value="ECO:0007669"/>
    <property type="project" value="UniProtKB-KW"/>
</dbReference>
<gene>
    <name evidence="6" type="ORF">PAN0_020c5914</name>
</gene>
<dbReference type="Pfam" id="PF01778">
    <property type="entry name" value="Ribosomal_L28e"/>
    <property type="match status" value="1"/>
</dbReference>
<feature type="domain" description="Ribosomal eL28/Mak16" evidence="5">
    <location>
        <begin position="6"/>
        <end position="114"/>
    </location>
</feature>
<dbReference type="RefSeq" id="XP_014654094.1">
    <property type="nucleotide sequence ID" value="XM_014798608.1"/>
</dbReference>
<evidence type="ECO:0000313" key="6">
    <source>
        <dbReference type="EMBL" id="GAK67685.1"/>
    </source>
</evidence>
<dbReference type="InterPro" id="IPR002672">
    <property type="entry name" value="Ribosomal_eL28"/>
</dbReference>
<keyword evidence="4" id="KW-0812">Transmembrane</keyword>
<evidence type="ECO:0000259" key="5">
    <source>
        <dbReference type="Pfam" id="PF01778"/>
    </source>
</evidence>
<dbReference type="GO" id="GO:0003735">
    <property type="term" value="F:structural constituent of ribosome"/>
    <property type="evidence" value="ECO:0007669"/>
    <property type="project" value="InterPro"/>
</dbReference>
<evidence type="ECO:0000256" key="2">
    <source>
        <dbReference type="ARBA" id="ARBA00022980"/>
    </source>
</evidence>
<dbReference type="EMBL" id="DF830087">
    <property type="protein sequence ID" value="GAK67685.1"/>
    <property type="molecule type" value="Genomic_DNA"/>
</dbReference>
<reference evidence="6" key="1">
    <citation type="submission" date="2014-07" db="EMBL/GenBank/DDBJ databases">
        <title>Draft genome sequence of the yeast Pseudozyma antarctica JCM 10317 known as a producer of lipase B which used in a wide range of industrial applications.</title>
        <authorList>
            <person name="Morita T."/>
            <person name="Saika A."/>
            <person name="Koike H."/>
        </authorList>
    </citation>
    <scope>NUCLEOTIDE SEQUENCE</scope>
    <source>
        <strain evidence="6">JCM 10317</strain>
    </source>
</reference>
<evidence type="ECO:0000256" key="3">
    <source>
        <dbReference type="ARBA" id="ARBA00023274"/>
    </source>
</evidence>
<dbReference type="Proteomes" id="UP000053758">
    <property type="component" value="Unassembled WGS sequence"/>
</dbReference>
<dbReference type="InterPro" id="IPR029004">
    <property type="entry name" value="Ribosomal_eL28/Mak16"/>
</dbReference>
<proteinExistence type="inferred from homology"/>
<keyword evidence="4" id="KW-0472">Membrane</keyword>
<dbReference type="GeneID" id="26306708"/>
<accession>A0A081CLY9</accession>
<name>A0A081CLY9_PSEA2</name>
<keyword evidence="4" id="KW-1133">Transmembrane helix</keyword>
<dbReference type="GO" id="GO:0005840">
    <property type="term" value="C:ribosome"/>
    <property type="evidence" value="ECO:0007669"/>
    <property type="project" value="UniProtKB-KW"/>
</dbReference>
<sequence>MASQDLQWLLVRNNSSFIVKQKGLGRTFSREPRNLVQLHSYKYSGVVNAKAVGIEATKSGKGIVLTTKNSKKTPFSIKSTNNASTIKKGGSRRAAGVVSNVVAKKGYRADLTKAHTPLARSTATATVGDSDDGADAMLWEETRSWFGVILTIVSSIVVAVVRASALLRSQRGRKQPPARKVRGSGARKVVKIEEPVA</sequence>
<keyword evidence="3" id="KW-0687">Ribonucleoprotein</keyword>
<protein>
    <submittedName>
        <fullName evidence="6">Ribosomal protein L28e</fullName>
    </submittedName>
</protein>
<dbReference type="Gene3D" id="3.30.390.110">
    <property type="match status" value="1"/>
</dbReference>
<evidence type="ECO:0000313" key="7">
    <source>
        <dbReference type="Proteomes" id="UP000053758"/>
    </source>
</evidence>
<dbReference type="HOGENOM" id="CLU_106801_0_1_1"/>
<evidence type="ECO:0000256" key="4">
    <source>
        <dbReference type="SAM" id="Phobius"/>
    </source>
</evidence>